<keyword evidence="8" id="KW-0862">Zinc</keyword>
<comment type="catalytic activity">
    <reaction evidence="8">
        <text>guanosine(26) in tRNA + 2 S-adenosyl-L-methionine = N(2)-dimethylguanosine(26) in tRNA + 2 S-adenosyl-L-homocysteine + 2 H(+)</text>
        <dbReference type="Rhea" id="RHEA:43140"/>
        <dbReference type="Rhea" id="RHEA-COMP:10359"/>
        <dbReference type="Rhea" id="RHEA-COMP:10360"/>
        <dbReference type="ChEBI" id="CHEBI:15378"/>
        <dbReference type="ChEBI" id="CHEBI:57856"/>
        <dbReference type="ChEBI" id="CHEBI:59789"/>
        <dbReference type="ChEBI" id="CHEBI:74269"/>
        <dbReference type="ChEBI" id="CHEBI:74513"/>
        <dbReference type="EC" id="2.1.1.216"/>
    </reaction>
</comment>
<evidence type="ECO:0000313" key="10">
    <source>
        <dbReference type="EMBL" id="TSD15306.1"/>
    </source>
</evidence>
<dbReference type="FunCoup" id="A0A554ND42">
    <property type="interactions" value="192"/>
</dbReference>
<feature type="binding site" evidence="8">
    <location>
        <position position="34"/>
    </location>
    <ligand>
        <name>S-adenosyl-L-methionine</name>
        <dbReference type="ChEBI" id="CHEBI:59789"/>
    </ligand>
</feature>
<evidence type="ECO:0000256" key="4">
    <source>
        <dbReference type="ARBA" id="ARBA00022691"/>
    </source>
</evidence>
<comment type="function">
    <text evidence="8">Dimethylates a single guanine residue at position 26 of a number of tRNAs using S-adenosyl-L-methionine as donor of the methyl groups.</text>
</comment>
<evidence type="ECO:0000256" key="2">
    <source>
        <dbReference type="ARBA" id="ARBA00022603"/>
    </source>
</evidence>
<gene>
    <name evidence="8" type="primary">trm1</name>
    <name evidence="10" type="ORF">DP107_05510</name>
</gene>
<name>A0A554ND42_9EURY</name>
<dbReference type="NCBIfam" id="TIGR00308">
    <property type="entry name" value="TRM1"/>
    <property type="match status" value="1"/>
</dbReference>
<protein>
    <recommendedName>
        <fullName evidence="7 8">tRNA (guanine(26)-N(2))-dimethyltransferase</fullName>
        <ecNumber evidence="7 8">2.1.1.216</ecNumber>
    </recommendedName>
    <alternativeName>
        <fullName evidence="8">tRNA 2,2-dimethylguanosine-26 methyltransferase</fullName>
    </alternativeName>
    <alternativeName>
        <fullName evidence="8">tRNA(guanine-26,N(2)-N(2)) methyltransferase</fullName>
    </alternativeName>
    <alternativeName>
        <fullName evidence="8">tRNA(m(2,2)G26)dimethyltransferase</fullName>
    </alternativeName>
</protein>
<proteinExistence type="inferred from homology"/>
<feature type="binding site" evidence="8">
    <location>
        <position position="86"/>
    </location>
    <ligand>
        <name>S-adenosyl-L-methionine</name>
        <dbReference type="ChEBI" id="CHEBI:59789"/>
    </ligand>
</feature>
<dbReference type="Gene3D" id="3.30.56.70">
    <property type="entry name" value="N2,N2-dimethylguanosine tRNA methyltransferase, C-terminal domain"/>
    <property type="match status" value="1"/>
</dbReference>
<dbReference type="InterPro" id="IPR022923">
    <property type="entry name" value="TRM1_arc_bac"/>
</dbReference>
<dbReference type="PROSITE" id="PS51626">
    <property type="entry name" value="SAM_MT_TRM1"/>
    <property type="match status" value="1"/>
</dbReference>
<dbReference type="InParanoid" id="A0A554ND42"/>
<dbReference type="Gene3D" id="3.40.50.150">
    <property type="entry name" value="Vaccinia Virus protein VP39"/>
    <property type="match status" value="1"/>
</dbReference>
<dbReference type="GO" id="GO:0000049">
    <property type="term" value="F:tRNA binding"/>
    <property type="evidence" value="ECO:0007669"/>
    <property type="project" value="UniProtKB-UniRule"/>
</dbReference>
<keyword evidence="8" id="KW-0479">Metal-binding</keyword>
<reference evidence="10 11" key="1">
    <citation type="submission" date="2018-06" db="EMBL/GenBank/DDBJ databases">
        <title>Natronomonas sp. F16-60 a new haloarchaeon isolated from a solar saltern of Isla Cristina, Huelva, Spain.</title>
        <authorList>
            <person name="Duran-Viseras A."/>
            <person name="Sanchez-Porro C."/>
            <person name="Ventosa A."/>
        </authorList>
    </citation>
    <scope>NUCLEOTIDE SEQUENCE [LARGE SCALE GENOMIC DNA]</scope>
    <source>
        <strain evidence="10 11">F16-60</strain>
    </source>
</reference>
<accession>A0A554ND42</accession>
<evidence type="ECO:0000256" key="7">
    <source>
        <dbReference type="ARBA" id="ARBA00039099"/>
    </source>
</evidence>
<comment type="similarity">
    <text evidence="8 9">Belongs to the class I-like SAM-binding methyltransferase superfamily. Trm1 family.</text>
</comment>
<keyword evidence="2 8" id="KW-0489">Methyltransferase</keyword>
<dbReference type="SUPFAM" id="SSF53335">
    <property type="entry name" value="S-adenosyl-L-methionine-dependent methyltransferases"/>
    <property type="match status" value="1"/>
</dbReference>
<dbReference type="Proteomes" id="UP000319894">
    <property type="component" value="Unassembled WGS sequence"/>
</dbReference>
<keyword evidence="6 8" id="KW-0694">RNA-binding</keyword>
<dbReference type="RefSeq" id="WP_144261145.1">
    <property type="nucleotide sequence ID" value="NZ_QMDX01000002.1"/>
</dbReference>
<feature type="binding site" evidence="8">
    <location>
        <position position="244"/>
    </location>
    <ligand>
        <name>Zn(2+)</name>
        <dbReference type="ChEBI" id="CHEBI:29105"/>
    </ligand>
</feature>
<dbReference type="EMBL" id="QMDX01000002">
    <property type="protein sequence ID" value="TSD15306.1"/>
    <property type="molecule type" value="Genomic_DNA"/>
</dbReference>
<feature type="binding site" evidence="8">
    <location>
        <position position="261"/>
    </location>
    <ligand>
        <name>Zn(2+)</name>
        <dbReference type="ChEBI" id="CHEBI:29105"/>
    </ligand>
</feature>
<dbReference type="AlphaFoldDB" id="A0A554ND42"/>
<dbReference type="CDD" id="cd02440">
    <property type="entry name" value="AdoMet_MTases"/>
    <property type="match status" value="1"/>
</dbReference>
<evidence type="ECO:0000313" key="11">
    <source>
        <dbReference type="Proteomes" id="UP000319894"/>
    </source>
</evidence>
<feature type="binding site" evidence="8">
    <location>
        <position position="241"/>
    </location>
    <ligand>
        <name>Zn(2+)</name>
        <dbReference type="ChEBI" id="CHEBI:29105"/>
    </ligand>
</feature>
<comment type="caution">
    <text evidence="10">The sequence shown here is derived from an EMBL/GenBank/DDBJ whole genome shotgun (WGS) entry which is preliminary data.</text>
</comment>
<dbReference type="GO" id="GO:0046872">
    <property type="term" value="F:metal ion binding"/>
    <property type="evidence" value="ECO:0007669"/>
    <property type="project" value="UniProtKB-KW"/>
</dbReference>
<dbReference type="NCBIfam" id="NF003327">
    <property type="entry name" value="PRK04338.1-1"/>
    <property type="match status" value="1"/>
</dbReference>
<dbReference type="OrthoDB" id="372177at2157"/>
<feature type="binding site" evidence="8">
    <location>
        <position position="71"/>
    </location>
    <ligand>
        <name>S-adenosyl-L-methionine</name>
        <dbReference type="ChEBI" id="CHEBI:59789"/>
    </ligand>
</feature>
<sequence>MDVSEGRVTVSVPEQPEQGAGDAVFYNPEQELNRDLTVAALRAYRDRAAAGEVDGPPPRSYLDATAASGIRGIRAAAAGFDATCCDVDPDAVELARENFAHNELEGTAVHRDANALMHEERYDVVDLDPFGTPVPFVDAACNAARSLLCVTATDTAPLCGAHFQSGVRSYGAVPRNTEFHAEMGLRVLLSALVRTAARYDVAAEPVLSHSAPHYARTYLELTSGARAADALLEELGYVDWCPDCYWRTTRHGLVHDPTTDCGNCGRTTKPAGPLWLGRTHEDAFLARTREHVKGLYDELGVARAVGRTLDRLDGELAEPTHYDQHKLFGNWGEPAIGMDGFIQRLREVGHEASRTHYGGTTFKTTADVGALAELFA</sequence>
<evidence type="ECO:0000256" key="6">
    <source>
        <dbReference type="ARBA" id="ARBA00022884"/>
    </source>
</evidence>
<dbReference type="InterPro" id="IPR042296">
    <property type="entry name" value="tRNA_met_Trm1_C"/>
</dbReference>
<dbReference type="InterPro" id="IPR002905">
    <property type="entry name" value="Trm1"/>
</dbReference>
<evidence type="ECO:0000256" key="1">
    <source>
        <dbReference type="ARBA" id="ARBA00022555"/>
    </source>
</evidence>
<dbReference type="PANTHER" id="PTHR10631">
    <property type="entry name" value="N 2 ,N 2 -DIMETHYLGUANOSINE TRNA METHYLTRANSFERASE"/>
    <property type="match status" value="1"/>
</dbReference>
<feature type="binding site" evidence="8">
    <location>
        <position position="112"/>
    </location>
    <ligand>
        <name>S-adenosyl-L-methionine</name>
        <dbReference type="ChEBI" id="CHEBI:59789"/>
    </ligand>
</feature>
<dbReference type="HAMAP" id="MF_00290">
    <property type="entry name" value="tRNA_dimethyltr_TRM1"/>
    <property type="match status" value="1"/>
</dbReference>
<dbReference type="GO" id="GO:0160104">
    <property type="term" value="F:tRNA (guanine(26)-N2)-dimethyltransferase activity"/>
    <property type="evidence" value="ECO:0007669"/>
    <property type="project" value="UniProtKB-UniRule"/>
</dbReference>
<keyword evidence="1 8" id="KW-0820">tRNA-binding</keyword>
<feature type="binding site" evidence="8">
    <location>
        <position position="264"/>
    </location>
    <ligand>
        <name>Zn(2+)</name>
        <dbReference type="ChEBI" id="CHEBI:29105"/>
    </ligand>
</feature>
<evidence type="ECO:0000256" key="8">
    <source>
        <dbReference type="HAMAP-Rule" id="MF_00290"/>
    </source>
</evidence>
<dbReference type="InterPro" id="IPR029063">
    <property type="entry name" value="SAM-dependent_MTases_sf"/>
</dbReference>
<evidence type="ECO:0000256" key="9">
    <source>
        <dbReference type="PROSITE-ProRule" id="PRU00958"/>
    </source>
</evidence>
<keyword evidence="5 8" id="KW-0819">tRNA processing</keyword>
<evidence type="ECO:0000256" key="5">
    <source>
        <dbReference type="ARBA" id="ARBA00022694"/>
    </source>
</evidence>
<organism evidence="10 11">
    <name type="scientific">Haloglomus irregulare</name>
    <dbReference type="NCBI Taxonomy" id="2234134"/>
    <lineage>
        <taxon>Archaea</taxon>
        <taxon>Methanobacteriati</taxon>
        <taxon>Methanobacteriota</taxon>
        <taxon>Stenosarchaea group</taxon>
        <taxon>Halobacteria</taxon>
        <taxon>Halobacteriales</taxon>
        <taxon>Natronomonadaceae</taxon>
        <taxon>Haloglomus</taxon>
    </lineage>
</organism>
<keyword evidence="11" id="KW-1185">Reference proteome</keyword>
<keyword evidence="4 8" id="KW-0949">S-adenosyl-L-methionine</keyword>
<feature type="binding site" evidence="8">
    <location>
        <position position="113"/>
    </location>
    <ligand>
        <name>S-adenosyl-L-methionine</name>
        <dbReference type="ChEBI" id="CHEBI:59789"/>
    </ligand>
</feature>
<evidence type="ECO:0000256" key="3">
    <source>
        <dbReference type="ARBA" id="ARBA00022679"/>
    </source>
</evidence>
<dbReference type="Pfam" id="PF02005">
    <property type="entry name" value="TRM"/>
    <property type="match status" value="1"/>
</dbReference>
<dbReference type="PANTHER" id="PTHR10631:SF3">
    <property type="entry name" value="TRNA (GUANINE(26)-N(2))-DIMETHYLTRANSFERASE"/>
    <property type="match status" value="1"/>
</dbReference>
<keyword evidence="3 8" id="KW-0808">Transferase</keyword>
<dbReference type="GO" id="GO:0002940">
    <property type="term" value="P:tRNA N2-guanine methylation"/>
    <property type="evidence" value="ECO:0007669"/>
    <property type="project" value="TreeGrafter"/>
</dbReference>
<dbReference type="EC" id="2.1.1.216" evidence="7 8"/>